<evidence type="ECO:0000256" key="1">
    <source>
        <dbReference type="SAM" id="Phobius"/>
    </source>
</evidence>
<accession>A0A9P0QIK4</accession>
<gene>
    <name evidence="2" type="ORF">ACAOBT_LOCUS38146</name>
</gene>
<keyword evidence="1" id="KW-0812">Transmembrane</keyword>
<feature type="transmembrane region" description="Helical" evidence="1">
    <location>
        <begin position="20"/>
        <end position="39"/>
    </location>
</feature>
<proteinExistence type="predicted"/>
<keyword evidence="1" id="KW-1133">Transmembrane helix</keyword>
<dbReference type="AlphaFoldDB" id="A0A9P0QIK4"/>
<dbReference type="EMBL" id="CAKOFQ010011594">
    <property type="protein sequence ID" value="CAH2020871.1"/>
    <property type="molecule type" value="Genomic_DNA"/>
</dbReference>
<keyword evidence="3" id="KW-1185">Reference proteome</keyword>
<organism evidence="2 3">
    <name type="scientific">Acanthoscelides obtectus</name>
    <name type="common">Bean weevil</name>
    <name type="synonym">Bruchus obtectus</name>
    <dbReference type="NCBI Taxonomy" id="200917"/>
    <lineage>
        <taxon>Eukaryota</taxon>
        <taxon>Metazoa</taxon>
        <taxon>Ecdysozoa</taxon>
        <taxon>Arthropoda</taxon>
        <taxon>Hexapoda</taxon>
        <taxon>Insecta</taxon>
        <taxon>Pterygota</taxon>
        <taxon>Neoptera</taxon>
        <taxon>Endopterygota</taxon>
        <taxon>Coleoptera</taxon>
        <taxon>Polyphaga</taxon>
        <taxon>Cucujiformia</taxon>
        <taxon>Chrysomeloidea</taxon>
        <taxon>Chrysomelidae</taxon>
        <taxon>Bruchinae</taxon>
        <taxon>Bruchini</taxon>
        <taxon>Acanthoscelides</taxon>
    </lineage>
</organism>
<reference evidence="2" key="1">
    <citation type="submission" date="2022-03" db="EMBL/GenBank/DDBJ databases">
        <authorList>
            <person name="Sayadi A."/>
        </authorList>
    </citation>
    <scope>NUCLEOTIDE SEQUENCE</scope>
</reference>
<name>A0A9P0QIK4_ACAOB</name>
<evidence type="ECO:0000313" key="2">
    <source>
        <dbReference type="EMBL" id="CAH2020871.1"/>
    </source>
</evidence>
<protein>
    <submittedName>
        <fullName evidence="2">Uncharacterized protein</fullName>
    </submittedName>
</protein>
<comment type="caution">
    <text evidence="2">The sequence shown here is derived from an EMBL/GenBank/DDBJ whole genome shotgun (WGS) entry which is preliminary data.</text>
</comment>
<dbReference type="Proteomes" id="UP001152888">
    <property type="component" value="Unassembled WGS sequence"/>
</dbReference>
<keyword evidence="1" id="KW-0472">Membrane</keyword>
<sequence>MQLEYEERKKREDEHFAKPCIFICLVGYLKTTALIMFKYEVRMPDSTSVGYHIYYRLLQLSQVSIFNSQKVNDFVSCAVSD</sequence>
<evidence type="ECO:0000313" key="3">
    <source>
        <dbReference type="Proteomes" id="UP001152888"/>
    </source>
</evidence>